<protein>
    <submittedName>
        <fullName evidence="2">Uncharacterized protein</fullName>
    </submittedName>
</protein>
<organism evidence="2 3">
    <name type="scientific">Stylosanthes scabra</name>
    <dbReference type="NCBI Taxonomy" id="79078"/>
    <lineage>
        <taxon>Eukaryota</taxon>
        <taxon>Viridiplantae</taxon>
        <taxon>Streptophyta</taxon>
        <taxon>Embryophyta</taxon>
        <taxon>Tracheophyta</taxon>
        <taxon>Spermatophyta</taxon>
        <taxon>Magnoliopsida</taxon>
        <taxon>eudicotyledons</taxon>
        <taxon>Gunneridae</taxon>
        <taxon>Pentapetalae</taxon>
        <taxon>rosids</taxon>
        <taxon>fabids</taxon>
        <taxon>Fabales</taxon>
        <taxon>Fabaceae</taxon>
        <taxon>Papilionoideae</taxon>
        <taxon>50 kb inversion clade</taxon>
        <taxon>dalbergioids sensu lato</taxon>
        <taxon>Dalbergieae</taxon>
        <taxon>Pterocarpus clade</taxon>
        <taxon>Stylosanthes</taxon>
    </lineage>
</organism>
<gene>
    <name evidence="2" type="ORF">PIB30_101958</name>
</gene>
<comment type="caution">
    <text evidence="2">The sequence shown here is derived from an EMBL/GenBank/DDBJ whole genome shotgun (WGS) entry which is preliminary data.</text>
</comment>
<evidence type="ECO:0000313" key="3">
    <source>
        <dbReference type="Proteomes" id="UP001341840"/>
    </source>
</evidence>
<sequence length="117" mass="12461">MAKRQTNGYDKTSNNGFGVLEPKLEGFAMSSEMKEATESLTKGAEGWRDDGERDEEEGAVTKVTPTEGAPTIDGGCDEPRISEQQWRVSNKEGVPTEGAAMDGATTTAKVAMDSVSL</sequence>
<proteinExistence type="predicted"/>
<dbReference type="Proteomes" id="UP001341840">
    <property type="component" value="Unassembled WGS sequence"/>
</dbReference>
<name>A0ABU6UWJ8_9FABA</name>
<accession>A0ABU6UWJ8</accession>
<feature type="region of interest" description="Disordered" evidence="1">
    <location>
        <begin position="31"/>
        <end position="78"/>
    </location>
</feature>
<evidence type="ECO:0000256" key="1">
    <source>
        <dbReference type="SAM" id="MobiDB-lite"/>
    </source>
</evidence>
<evidence type="ECO:0000313" key="2">
    <source>
        <dbReference type="EMBL" id="MED6165677.1"/>
    </source>
</evidence>
<reference evidence="2 3" key="1">
    <citation type="journal article" date="2023" name="Plants (Basel)">
        <title>Bridging the Gap: Combining Genomics and Transcriptomics Approaches to Understand Stylosanthes scabra, an Orphan Legume from the Brazilian Caatinga.</title>
        <authorList>
            <person name="Ferreira-Neto J.R.C."/>
            <person name="da Silva M.D."/>
            <person name="Binneck E."/>
            <person name="de Melo N.F."/>
            <person name="da Silva R.H."/>
            <person name="de Melo A.L.T.M."/>
            <person name="Pandolfi V."/>
            <person name="Bustamante F.O."/>
            <person name="Brasileiro-Vidal A.C."/>
            <person name="Benko-Iseppon A.M."/>
        </authorList>
    </citation>
    <scope>NUCLEOTIDE SEQUENCE [LARGE SCALE GENOMIC DNA]</scope>
    <source>
        <tissue evidence="2">Leaves</tissue>
    </source>
</reference>
<dbReference type="EMBL" id="JASCZI010123891">
    <property type="protein sequence ID" value="MED6165677.1"/>
    <property type="molecule type" value="Genomic_DNA"/>
</dbReference>
<keyword evidence="3" id="KW-1185">Reference proteome</keyword>